<name>A0A060RER1_9BACT</name>
<dbReference type="GO" id="GO:0004309">
    <property type="term" value="F:exopolyphosphatase activity"/>
    <property type="evidence" value="ECO:0007669"/>
    <property type="project" value="TreeGrafter"/>
</dbReference>
<dbReference type="EC" id="3.1.3.5" evidence="7"/>
<evidence type="ECO:0000256" key="1">
    <source>
        <dbReference type="ARBA" id="ARBA00000815"/>
    </source>
</evidence>
<feature type="binding site" evidence="7">
    <location>
        <position position="69"/>
    </location>
    <ligand>
        <name>a divalent metal cation</name>
        <dbReference type="ChEBI" id="CHEBI:60240"/>
    </ligand>
</feature>
<comment type="subcellular location">
    <subcellularLocation>
        <location evidence="7">Cytoplasm</location>
    </subcellularLocation>
</comment>
<evidence type="ECO:0000256" key="7">
    <source>
        <dbReference type="HAMAP-Rule" id="MF_00060"/>
    </source>
</evidence>
<dbReference type="GO" id="GO:0008254">
    <property type="term" value="F:3'-nucleotidase activity"/>
    <property type="evidence" value="ECO:0007669"/>
    <property type="project" value="TreeGrafter"/>
</dbReference>
<dbReference type="NCBIfam" id="TIGR00087">
    <property type="entry name" value="surE"/>
    <property type="match status" value="1"/>
</dbReference>
<dbReference type="eggNOG" id="COG0496">
    <property type="taxonomic scope" value="Bacteria"/>
</dbReference>
<dbReference type="GO" id="GO:0005737">
    <property type="term" value="C:cytoplasm"/>
    <property type="evidence" value="ECO:0007669"/>
    <property type="project" value="UniProtKB-SubCell"/>
</dbReference>
<dbReference type="PANTHER" id="PTHR30457">
    <property type="entry name" value="5'-NUCLEOTIDASE SURE"/>
    <property type="match status" value="1"/>
</dbReference>
<keyword evidence="5 7" id="KW-0547">Nucleotide-binding</keyword>
<evidence type="ECO:0000256" key="5">
    <source>
        <dbReference type="ARBA" id="ARBA00022741"/>
    </source>
</evidence>
<proteinExistence type="inferred from homology"/>
<sequence>MTKFVRLSAATYVIFRGRFTYLSIFPYTKIMLILITNDDGYQSKGIAKITEIACRYGDVVVIAPDKGYSGFSHAITMHEPLFIVPVEERAGLVRYKCSGSPVDCVKLALDKLMEQRKPDLIISGINHGSNSNMSVIYSGTMGAASEGLLYGIPSIGFSLTDHDPDADFAAFDDYAPQIIEMVLAMPSKKGICLNVNVPNIPQEQIRGIRYCRQTQGVWREDFVHRTDPHGRDYYWMRGMFYNAEPHSEETDEWALANGYVAVVPVQMDLTDYKLLSYLRQQ</sequence>
<evidence type="ECO:0000256" key="3">
    <source>
        <dbReference type="ARBA" id="ARBA00022490"/>
    </source>
</evidence>
<keyword evidence="10" id="KW-1185">Reference proteome</keyword>
<dbReference type="EMBL" id="HG934468">
    <property type="protein sequence ID" value="CDN32919.1"/>
    <property type="molecule type" value="Genomic_DNA"/>
</dbReference>
<protein>
    <recommendedName>
        <fullName evidence="7">5'-nucleotidase SurE</fullName>
        <ecNumber evidence="7">3.1.3.5</ecNumber>
    </recommendedName>
    <alternativeName>
        <fullName evidence="7">Nucleoside 5'-monophosphate phosphohydrolase</fullName>
    </alternativeName>
</protein>
<evidence type="ECO:0000313" key="9">
    <source>
        <dbReference type="EMBL" id="CDN32919.1"/>
    </source>
</evidence>
<evidence type="ECO:0000256" key="2">
    <source>
        <dbReference type="ARBA" id="ARBA00011062"/>
    </source>
</evidence>
<dbReference type="KEGG" id="rbc:BN938_2853"/>
<dbReference type="GO" id="GO:0000166">
    <property type="term" value="F:nucleotide binding"/>
    <property type="evidence" value="ECO:0007669"/>
    <property type="project" value="UniProtKB-KW"/>
</dbReference>
<comment type="catalytic activity">
    <reaction evidence="1 7">
        <text>a ribonucleoside 5'-phosphate + H2O = a ribonucleoside + phosphate</text>
        <dbReference type="Rhea" id="RHEA:12484"/>
        <dbReference type="ChEBI" id="CHEBI:15377"/>
        <dbReference type="ChEBI" id="CHEBI:18254"/>
        <dbReference type="ChEBI" id="CHEBI:43474"/>
        <dbReference type="ChEBI" id="CHEBI:58043"/>
        <dbReference type="EC" id="3.1.3.5"/>
    </reaction>
</comment>
<keyword evidence="3 7" id="KW-0963">Cytoplasm</keyword>
<keyword evidence="6 7" id="KW-0378">Hydrolase</keyword>
<evidence type="ECO:0000256" key="4">
    <source>
        <dbReference type="ARBA" id="ARBA00022723"/>
    </source>
</evidence>
<dbReference type="PANTHER" id="PTHR30457:SF12">
    <property type="entry name" value="5'_3'-NUCLEOTIDASE SURE"/>
    <property type="match status" value="1"/>
</dbReference>
<dbReference type="AlphaFoldDB" id="A0A060RER1"/>
<evidence type="ECO:0000259" key="8">
    <source>
        <dbReference type="Pfam" id="PF01975"/>
    </source>
</evidence>
<feature type="binding site" evidence="7">
    <location>
        <position position="39"/>
    </location>
    <ligand>
        <name>a divalent metal cation</name>
        <dbReference type="ChEBI" id="CHEBI:60240"/>
    </ligand>
</feature>
<dbReference type="NCBIfam" id="NF001492">
    <property type="entry name" value="PRK00346.2-2"/>
    <property type="match status" value="1"/>
</dbReference>
<comment type="cofactor">
    <cofactor evidence="7">
        <name>a divalent metal cation</name>
        <dbReference type="ChEBI" id="CHEBI:60240"/>
    </cofactor>
    <text evidence="7">Binds 1 divalent metal cation per subunit.</text>
</comment>
<gene>
    <name evidence="7" type="primary">surE</name>
    <name evidence="9" type="ORF">BN938_2853</name>
</gene>
<feature type="domain" description="Survival protein SurE-like phosphatase/nucleotidase" evidence="8">
    <location>
        <begin position="33"/>
        <end position="219"/>
    </location>
</feature>
<dbReference type="Proteomes" id="UP000027616">
    <property type="component" value="Chromosome I"/>
</dbReference>
<dbReference type="Gene3D" id="3.40.1210.10">
    <property type="entry name" value="Survival protein SurE-like phosphatase/nucleotidase"/>
    <property type="match status" value="1"/>
</dbReference>
<comment type="similarity">
    <text evidence="2 7">Belongs to the SurE nucleotidase family.</text>
</comment>
<feature type="binding site" evidence="7">
    <location>
        <position position="126"/>
    </location>
    <ligand>
        <name>a divalent metal cation</name>
        <dbReference type="ChEBI" id="CHEBI:60240"/>
    </ligand>
</feature>
<dbReference type="PATRIC" id="fig|1433126.3.peg.2823"/>
<dbReference type="NCBIfam" id="NF001490">
    <property type="entry name" value="PRK00346.1-4"/>
    <property type="match status" value="1"/>
</dbReference>
<dbReference type="HOGENOM" id="CLU_045192_1_0_10"/>
<dbReference type="InterPro" id="IPR030048">
    <property type="entry name" value="SurE"/>
</dbReference>
<dbReference type="HAMAP" id="MF_00060">
    <property type="entry name" value="SurE"/>
    <property type="match status" value="1"/>
</dbReference>
<organism evidence="9 10">
    <name type="scientific">Mucinivorans hirudinis</name>
    <dbReference type="NCBI Taxonomy" id="1433126"/>
    <lineage>
        <taxon>Bacteria</taxon>
        <taxon>Pseudomonadati</taxon>
        <taxon>Bacteroidota</taxon>
        <taxon>Bacteroidia</taxon>
        <taxon>Bacteroidales</taxon>
        <taxon>Rikenellaceae</taxon>
        <taxon>Mucinivorans</taxon>
    </lineage>
</organism>
<dbReference type="InterPro" id="IPR002828">
    <property type="entry name" value="SurE-like_Pase/nucleotidase"/>
</dbReference>
<reference evidence="9" key="1">
    <citation type="submission" date="2014-01" db="EMBL/GenBank/DDBJ databases">
        <authorList>
            <person name="Nelson M."/>
        </authorList>
    </citation>
    <scope>NUCLEOTIDE SEQUENCE</scope>
</reference>
<accession>A0A060RER1</accession>
<evidence type="ECO:0000313" key="10">
    <source>
        <dbReference type="Proteomes" id="UP000027616"/>
    </source>
</evidence>
<dbReference type="InterPro" id="IPR036523">
    <property type="entry name" value="SurE-like_sf"/>
</dbReference>
<keyword evidence="4 7" id="KW-0479">Metal-binding</keyword>
<dbReference type="Pfam" id="PF01975">
    <property type="entry name" value="SurE"/>
    <property type="match status" value="1"/>
</dbReference>
<evidence type="ECO:0000256" key="6">
    <source>
        <dbReference type="ARBA" id="ARBA00022801"/>
    </source>
</evidence>
<dbReference type="GO" id="GO:0046872">
    <property type="term" value="F:metal ion binding"/>
    <property type="evidence" value="ECO:0007669"/>
    <property type="project" value="UniProtKB-UniRule"/>
</dbReference>
<comment type="function">
    <text evidence="7">Nucleotidase that shows phosphatase activity on nucleoside 5'-monophosphates.</text>
</comment>
<reference evidence="9" key="2">
    <citation type="journal article" date="2015" name="Genome Announc.">
        <title>Complete Genome Sequence of the Novel Leech Symbiont Mucinivorans hirudinis M3T.</title>
        <authorList>
            <person name="Nelson M.C."/>
            <person name="Bomar L."/>
            <person name="Graf J."/>
        </authorList>
    </citation>
    <scope>NUCLEOTIDE SEQUENCE [LARGE SCALE GENOMIC DNA]</scope>
</reference>
<dbReference type="STRING" id="1433126.BN938_2853"/>
<feature type="binding site" evidence="7">
    <location>
        <position position="38"/>
    </location>
    <ligand>
        <name>a divalent metal cation</name>
        <dbReference type="ChEBI" id="CHEBI:60240"/>
    </ligand>
</feature>
<dbReference type="GO" id="GO:0008253">
    <property type="term" value="F:5'-nucleotidase activity"/>
    <property type="evidence" value="ECO:0007669"/>
    <property type="project" value="UniProtKB-UniRule"/>
</dbReference>
<dbReference type="SUPFAM" id="SSF64167">
    <property type="entry name" value="SurE-like"/>
    <property type="match status" value="1"/>
</dbReference>